<proteinExistence type="predicted"/>
<dbReference type="Pfam" id="PF07508">
    <property type="entry name" value="Recombinase"/>
    <property type="match status" value="1"/>
</dbReference>
<dbReference type="Gene3D" id="3.90.1750.20">
    <property type="entry name" value="Putative Large Serine Recombinase, Chain B, Domain 2"/>
    <property type="match status" value="1"/>
</dbReference>
<protein>
    <submittedName>
        <fullName evidence="3">Site-specific recombinase</fullName>
    </submittedName>
</protein>
<reference evidence="3" key="1">
    <citation type="journal article" date="2013" name="Environ. Microbiol.">
        <title>Microbiota from the distal guts of lean and obese adolescents exhibit partial functional redundancy besides clear differences in community structure.</title>
        <authorList>
            <person name="Ferrer M."/>
            <person name="Ruiz A."/>
            <person name="Lanza F."/>
            <person name="Haange S.B."/>
            <person name="Oberbach A."/>
            <person name="Till H."/>
            <person name="Bargiela R."/>
            <person name="Campoy C."/>
            <person name="Segura M.T."/>
            <person name="Richter M."/>
            <person name="von Bergen M."/>
            <person name="Seifert J."/>
            <person name="Suarez A."/>
        </authorList>
    </citation>
    <scope>NUCLEOTIDE SEQUENCE</scope>
</reference>
<dbReference type="PANTHER" id="PTHR30461:SF23">
    <property type="entry name" value="DNA RECOMBINASE-RELATED"/>
    <property type="match status" value="1"/>
</dbReference>
<evidence type="ECO:0000259" key="2">
    <source>
        <dbReference type="PROSITE" id="PS51737"/>
    </source>
</evidence>
<dbReference type="PROSITE" id="PS51736">
    <property type="entry name" value="RECOMBINASES_3"/>
    <property type="match status" value="1"/>
</dbReference>
<accession>K1SIM9</accession>
<dbReference type="InterPro" id="IPR036162">
    <property type="entry name" value="Resolvase-like_N_sf"/>
</dbReference>
<dbReference type="EMBL" id="AJWY01013416">
    <property type="protein sequence ID" value="EKC47171.1"/>
    <property type="molecule type" value="Genomic_DNA"/>
</dbReference>
<dbReference type="GO" id="GO:0003677">
    <property type="term" value="F:DNA binding"/>
    <property type="evidence" value="ECO:0007669"/>
    <property type="project" value="InterPro"/>
</dbReference>
<dbReference type="SMART" id="SM00857">
    <property type="entry name" value="Resolvase"/>
    <property type="match status" value="1"/>
</dbReference>
<comment type="caution">
    <text evidence="3">The sequence shown here is derived from an EMBL/GenBank/DDBJ whole genome shotgun (WGS) entry which is preliminary data.</text>
</comment>
<dbReference type="AlphaFoldDB" id="K1SIM9"/>
<evidence type="ECO:0000313" key="3">
    <source>
        <dbReference type="EMBL" id="EKC47171.1"/>
    </source>
</evidence>
<dbReference type="InterPro" id="IPR006119">
    <property type="entry name" value="Resolv_N"/>
</dbReference>
<dbReference type="GO" id="GO:0000150">
    <property type="term" value="F:DNA strand exchange activity"/>
    <property type="evidence" value="ECO:0007669"/>
    <property type="project" value="InterPro"/>
</dbReference>
<dbReference type="InterPro" id="IPR038109">
    <property type="entry name" value="DNA_bind_recomb_sf"/>
</dbReference>
<dbReference type="SUPFAM" id="SSF53041">
    <property type="entry name" value="Resolvase-like"/>
    <property type="match status" value="1"/>
</dbReference>
<dbReference type="PANTHER" id="PTHR30461">
    <property type="entry name" value="DNA-INVERTASE FROM LAMBDOID PROPHAGE"/>
    <property type="match status" value="1"/>
</dbReference>
<dbReference type="PROSITE" id="PS51737">
    <property type="entry name" value="RECOMBINASE_DNA_BIND"/>
    <property type="match status" value="1"/>
</dbReference>
<dbReference type="Gene3D" id="3.40.50.1390">
    <property type="entry name" value="Resolvase, N-terminal catalytic domain"/>
    <property type="match status" value="1"/>
</dbReference>
<feature type="non-terminal residue" evidence="3">
    <location>
        <position position="304"/>
    </location>
</feature>
<dbReference type="CDD" id="cd00338">
    <property type="entry name" value="Ser_Recombinase"/>
    <property type="match status" value="1"/>
</dbReference>
<dbReference type="Pfam" id="PF00239">
    <property type="entry name" value="Resolvase"/>
    <property type="match status" value="1"/>
</dbReference>
<dbReference type="InterPro" id="IPR050639">
    <property type="entry name" value="SSR_resolvase"/>
</dbReference>
<gene>
    <name evidence="3" type="ORF">LEA_19515</name>
</gene>
<feature type="domain" description="Recombinase" evidence="2">
    <location>
        <begin position="163"/>
        <end position="304"/>
    </location>
</feature>
<organism evidence="3">
    <name type="scientific">human gut metagenome</name>
    <dbReference type="NCBI Taxonomy" id="408170"/>
    <lineage>
        <taxon>unclassified sequences</taxon>
        <taxon>metagenomes</taxon>
        <taxon>organismal metagenomes</taxon>
    </lineage>
</organism>
<evidence type="ECO:0000259" key="1">
    <source>
        <dbReference type="PROSITE" id="PS51736"/>
    </source>
</evidence>
<dbReference type="InterPro" id="IPR011109">
    <property type="entry name" value="DNA_bind_recombinase_dom"/>
</dbReference>
<feature type="domain" description="Resolvase/invertase-type recombinase catalytic" evidence="1">
    <location>
        <begin position="3"/>
        <end position="155"/>
    </location>
</feature>
<name>K1SIM9_9ZZZZ</name>
<sequence length="304" mass="35131">MEQYCLYLRKSRSDIEAENHGEEETLARHEKILLDLAKKREYNVTQIYREVVSGETIAARPVMQQLLSEVEHGIWSGVLVVEVERLARGDTIDQGIVAQTFKYSDTQIITPMKTYNPNNEYDEEYFEFGLFMSRREYKTINRRLQRGRLSSVKEGKCVCSIAPYGYDKVKLKGDKGFTLAPNPNEADVIKMIFELYTKGELQPDGTYKRLGVALIARKLNEMKIPARKSEYWVPASIKDMLRNPVYAGKIRWNWRSQNKRMQSGSISISRPRSEEDNCIIVNGLHPALITEETFDLAQEYLAKN</sequence>